<evidence type="ECO:0000313" key="2">
    <source>
        <dbReference type="EMBL" id="OWF53106.1"/>
    </source>
</evidence>
<dbReference type="EMBL" id="NEDP02001510">
    <property type="protein sequence ID" value="OWF53106.1"/>
    <property type="molecule type" value="Genomic_DNA"/>
</dbReference>
<feature type="compositionally biased region" description="Basic and acidic residues" evidence="1">
    <location>
        <begin position="169"/>
        <end position="179"/>
    </location>
</feature>
<protein>
    <submittedName>
        <fullName evidence="2">Sterile alpha motif domain-containing protein 9-like</fullName>
    </submittedName>
</protein>
<evidence type="ECO:0000256" key="1">
    <source>
        <dbReference type="SAM" id="MobiDB-lite"/>
    </source>
</evidence>
<feature type="compositionally biased region" description="Polar residues" evidence="1">
    <location>
        <begin position="75"/>
        <end position="92"/>
    </location>
</feature>
<feature type="region of interest" description="Disordered" evidence="1">
    <location>
        <begin position="75"/>
        <end position="94"/>
    </location>
</feature>
<keyword evidence="3" id="KW-1185">Reference proteome</keyword>
<sequence>MPQPLLETEFQRLYSRHFTATTFNEVAGIPLDLFIDKYPESFQKYRKKGKVMVRSMMRKPSNKIKKYNKLKRSDSLTSSIETEGSFHTANGNDSDRFLSETECCEQTSPLSDHEQKVTDIKVKSSSTSSAEEEEESITPRNTEVEVEDSRDRGKWEEVVRKKKKGKYHRTSERPQKHFDSPPSGSWKEPLVITLEKHKNTENRKLLKELLSRPEGQILKFVCEDDYRKCPLRCMVDIVSMWNTPSSRPSYIVLGAITGTNRQTLLQGLVSKYNLQYFTSFFDRDIFTTVPPFSYFEAKISDKAFGVISISNREGYKAPCIVKCSQTDGMQSVSKSQLWHRPMLENIVCEPTEEAFTRIYRWFNDGSSSTSTSDLVAEYEREAGKTKAVTKSLPTIYNTVRELERTINIRKDHFVLVSGDISTRLSHLGAISLIPWIAVFDLDMNSRDKGLLRANERIISKDRSLQITTWKEPVASIVEEGTRWCFIRGRRDDPTSKITPTDDIRAWYKTVKASLDAHVEQLRKFAIGYTVLNVVVVWPNDESITPFLQKMLSKLDENIEPPPKIVMFMPSQPKTPTGLAVYELLCREYQQNLTIFQLDLDDILNGLNAFLKQNTRPMSRRFELPHSDDCPNHDITDENAAWLREDLDVLFFKSPYAKVDEDLQVLQEEKNKFYRGGTLHWTTWYGCDSRSLDVQRDIKESFARVIQEHIKENRGCLLYLYHDPGSGGTTLSQRLLWDFHTQVPCIHLKTRTYTSIKTLKERIDFLYEKTFLPIILLIDGEDESRVKFMYKELNARSPAIIICVKRHPFQVRENKHSQKLQGHVSVGEAKHLAMRYIEQCKDDETKKRELNRLYDDVKGNSPHCLYEFGLSAFLHEFTGLTSYVGGYLQPRRNPCSEFIGETQRILGYLSLAYFYGHTSLPCQFFAELLHKPSNYSVDIDDFPHPIGLFIVPDDTEGRRKNIRTCHYLIAKEILEYILGSGKRNSGNTSNDLSLSAKRNLSQFCLELIDYASNKSLKSGVSTEITVHCLTRIFIVRDNKEMGQTSEVVRRKPVLSRVMNDIYSNPPSFTERLQVLEKLTQNFPNDASFLAHLGRFYSFCRPDEVEKTEECFKKALDMCTKCKEEENIDTIDDRSKAILVQIYHMYGMVLQKRVGWYTGNAAHEKPEKETKHENFRERLDEILDVAKKACKLFENCRKFTATGQENGYGYIGEITVRLQVCDFVQRNYSNENVASVGIKGFVSSSGNGKCRAKKFIQKSAYVIPNLISECYMMVEKDDIDAGLKKTIIWYNHLFQAEMMNLEGLAVHEDNSSYRLTIAIRKQRYAKTEDSLTLIESVDNPQDIKEIVECYEKIFQNLAYTNHVSYRKRREMELEFIEWLHAIRHRLCLKKYTVDDVLNRVEIWDDKIPSAMSMFYIFVLKSLLGIGFIDQKGDTAKLLDARTMIKKMQQCGRSVLKPKYPREWLGISGDGIKRLVPGTRYLGLSSEDQSQSHRDARVFKGTITAPNRRKAAGVIHLDLDDNDIEVRVFFIPNTVNLSGSQYEGKRVEFELAFSLQHGYEAFAVKQLQHYGCTECSSSVEICSRESNAPCPTCGTIIQKDEFTLTQPKQTRSVLNERVEC</sequence>
<evidence type="ECO:0000313" key="3">
    <source>
        <dbReference type="Proteomes" id="UP000242188"/>
    </source>
</evidence>
<accession>A0A210QWN6</accession>
<comment type="caution">
    <text evidence="2">The sequence shown here is derived from an EMBL/GenBank/DDBJ whole genome shotgun (WGS) entry which is preliminary data.</text>
</comment>
<feature type="region of interest" description="Disordered" evidence="1">
    <location>
        <begin position="101"/>
        <end position="184"/>
    </location>
</feature>
<reference evidence="2 3" key="1">
    <citation type="journal article" date="2017" name="Nat. Ecol. Evol.">
        <title>Scallop genome provides insights into evolution of bilaterian karyotype and development.</title>
        <authorList>
            <person name="Wang S."/>
            <person name="Zhang J."/>
            <person name="Jiao W."/>
            <person name="Li J."/>
            <person name="Xun X."/>
            <person name="Sun Y."/>
            <person name="Guo X."/>
            <person name="Huan P."/>
            <person name="Dong B."/>
            <person name="Zhang L."/>
            <person name="Hu X."/>
            <person name="Sun X."/>
            <person name="Wang J."/>
            <person name="Zhao C."/>
            <person name="Wang Y."/>
            <person name="Wang D."/>
            <person name="Huang X."/>
            <person name="Wang R."/>
            <person name="Lv J."/>
            <person name="Li Y."/>
            <person name="Zhang Z."/>
            <person name="Liu B."/>
            <person name="Lu W."/>
            <person name="Hui Y."/>
            <person name="Liang J."/>
            <person name="Zhou Z."/>
            <person name="Hou R."/>
            <person name="Li X."/>
            <person name="Liu Y."/>
            <person name="Li H."/>
            <person name="Ning X."/>
            <person name="Lin Y."/>
            <person name="Zhao L."/>
            <person name="Xing Q."/>
            <person name="Dou J."/>
            <person name="Li Y."/>
            <person name="Mao J."/>
            <person name="Guo H."/>
            <person name="Dou H."/>
            <person name="Li T."/>
            <person name="Mu C."/>
            <person name="Jiang W."/>
            <person name="Fu Q."/>
            <person name="Fu X."/>
            <person name="Miao Y."/>
            <person name="Liu J."/>
            <person name="Yu Q."/>
            <person name="Li R."/>
            <person name="Liao H."/>
            <person name="Li X."/>
            <person name="Kong Y."/>
            <person name="Jiang Z."/>
            <person name="Chourrout D."/>
            <person name="Li R."/>
            <person name="Bao Z."/>
        </authorList>
    </citation>
    <scope>NUCLEOTIDE SEQUENCE [LARGE SCALE GENOMIC DNA]</scope>
    <source>
        <strain evidence="2 3">PY_sf001</strain>
    </source>
</reference>
<dbReference type="PANTHER" id="PTHR16155:SF19">
    <property type="entry name" value="DED DOMAIN-CONTAINING PROTEIN"/>
    <property type="match status" value="1"/>
</dbReference>
<dbReference type="Proteomes" id="UP000242188">
    <property type="component" value="Unassembled WGS sequence"/>
</dbReference>
<feature type="compositionally biased region" description="Basic and acidic residues" evidence="1">
    <location>
        <begin position="111"/>
        <end position="122"/>
    </location>
</feature>
<dbReference type="PANTHER" id="PTHR16155">
    <property type="entry name" value="DED DOMAIN-CONTAINING PROTEIN"/>
    <property type="match status" value="1"/>
</dbReference>
<proteinExistence type="predicted"/>
<dbReference type="GO" id="GO:0005737">
    <property type="term" value="C:cytoplasm"/>
    <property type="evidence" value="ECO:0007669"/>
    <property type="project" value="TreeGrafter"/>
</dbReference>
<feature type="compositionally biased region" description="Basic and acidic residues" evidence="1">
    <location>
        <begin position="147"/>
        <end position="159"/>
    </location>
</feature>
<dbReference type="OrthoDB" id="2337140at2759"/>
<gene>
    <name evidence="2" type="ORF">KP79_PYT00529</name>
</gene>
<organism evidence="2 3">
    <name type="scientific">Mizuhopecten yessoensis</name>
    <name type="common">Japanese scallop</name>
    <name type="synonym">Patinopecten yessoensis</name>
    <dbReference type="NCBI Taxonomy" id="6573"/>
    <lineage>
        <taxon>Eukaryota</taxon>
        <taxon>Metazoa</taxon>
        <taxon>Spiralia</taxon>
        <taxon>Lophotrochozoa</taxon>
        <taxon>Mollusca</taxon>
        <taxon>Bivalvia</taxon>
        <taxon>Autobranchia</taxon>
        <taxon>Pteriomorphia</taxon>
        <taxon>Pectinida</taxon>
        <taxon>Pectinoidea</taxon>
        <taxon>Pectinidae</taxon>
        <taxon>Mizuhopecten</taxon>
    </lineage>
</organism>
<name>A0A210QWN6_MIZYE</name>